<feature type="domain" description="Calcineurin-like phosphoesterase" evidence="1">
    <location>
        <begin position="39"/>
        <end position="260"/>
    </location>
</feature>
<dbReference type="Proteomes" id="UP001056634">
    <property type="component" value="Segment"/>
</dbReference>
<evidence type="ECO:0000313" key="2">
    <source>
        <dbReference type="EMBL" id="UTC28541.1"/>
    </source>
</evidence>
<reference evidence="2" key="1">
    <citation type="submission" date="2022-04" db="EMBL/GenBank/DDBJ databases">
        <authorList>
            <person name="Friedrich I."/>
            <person name="Schneider D."/>
            <person name="Poehlein A."/>
            <person name="Hertel R."/>
            <person name="Daniel R."/>
        </authorList>
    </citation>
    <scope>NUCLEOTIDE SEQUENCE</scope>
</reference>
<dbReference type="EMBL" id="ON529851">
    <property type="protein sequence ID" value="UTC28541.1"/>
    <property type="molecule type" value="Genomic_DNA"/>
</dbReference>
<accession>A0A9E7N290</accession>
<organism evidence="2 3">
    <name type="scientific">Brevundimonas phage vB_BpoS-Marchewka</name>
    <dbReference type="NCBI Taxonomy" id="2948604"/>
    <lineage>
        <taxon>Viruses</taxon>
        <taxon>Duplodnaviria</taxon>
        <taxon>Heunggongvirae</taxon>
        <taxon>Uroviricota</taxon>
        <taxon>Caudoviricetes</taxon>
        <taxon>Jeanschmidtviridae</taxon>
        <taxon>Marchewkavirus</taxon>
        <taxon>Marchewkavirus marchewka</taxon>
    </lineage>
</organism>
<dbReference type="SUPFAM" id="SSF56300">
    <property type="entry name" value="Metallo-dependent phosphatases"/>
    <property type="match status" value="1"/>
</dbReference>
<keyword evidence="3" id="KW-1185">Reference proteome</keyword>
<dbReference type="PANTHER" id="PTHR37844:SF2">
    <property type="entry name" value="SER_THR PROTEIN PHOSPHATASE SUPERFAMILY (AFU_ORTHOLOGUE AFUA_1G14840)"/>
    <property type="match status" value="1"/>
</dbReference>
<evidence type="ECO:0000259" key="1">
    <source>
        <dbReference type="Pfam" id="PF00149"/>
    </source>
</evidence>
<name>A0A9E7N290_9CAUD</name>
<dbReference type="InterPro" id="IPR029052">
    <property type="entry name" value="Metallo-depent_PP-like"/>
</dbReference>
<sequence>METEWSKAEMEFTVAAAADMQADIEAGLAQRRSGRRPLRALILSDLHLEFGGMDRRTWTAPTADEIDLVIAAGDLATGVVGVIWLARHFPDVPCLYVPGNHEFYGKRRYHRHIEKMKAKADELAPARVFVMDNEQVHMGDVRFLGATLWTDFDLYGTWPLSIRHAQSDMNDYQQIELKQQQRLTAEDTRRLHLESRFFLAETLRVPHDGPTVVITHHAPSEQSSHHRYRGSPLNPAYASRLEPLMLEWEPALWVHGHMHDSSDYQIGETRVICNPRGYVGHELNPNFNPRLIVTL</sequence>
<proteinExistence type="predicted"/>
<dbReference type="PANTHER" id="PTHR37844">
    <property type="entry name" value="SER/THR PROTEIN PHOSPHATASE SUPERFAMILY (AFU_ORTHOLOGUE AFUA_1G14840)"/>
    <property type="match status" value="1"/>
</dbReference>
<gene>
    <name evidence="2" type="ORF">MARCHEWKA_00120</name>
</gene>
<dbReference type="GO" id="GO:0016787">
    <property type="term" value="F:hydrolase activity"/>
    <property type="evidence" value="ECO:0007669"/>
    <property type="project" value="InterPro"/>
</dbReference>
<protein>
    <submittedName>
        <fullName evidence="2">Metallo-dependent phosphatase-like protein</fullName>
    </submittedName>
</protein>
<evidence type="ECO:0000313" key="3">
    <source>
        <dbReference type="Proteomes" id="UP001056634"/>
    </source>
</evidence>
<dbReference type="Pfam" id="PF00149">
    <property type="entry name" value="Metallophos"/>
    <property type="match status" value="1"/>
</dbReference>
<dbReference type="InterPro" id="IPR004843">
    <property type="entry name" value="Calcineurin-like_PHP"/>
</dbReference>
<dbReference type="Gene3D" id="3.60.21.10">
    <property type="match status" value="1"/>
</dbReference>